<reference evidence="5" key="1">
    <citation type="submission" date="2021-03" db="EMBL/GenBank/DDBJ databases">
        <title>Comparative genomics and phylogenomic investigation of the class Geoglossomycetes provide insights into ecological specialization and systematics.</title>
        <authorList>
            <person name="Melie T."/>
            <person name="Pirro S."/>
            <person name="Miller A.N."/>
            <person name="Quandt A."/>
        </authorList>
    </citation>
    <scope>NUCLEOTIDE SEQUENCE</scope>
    <source>
        <strain evidence="5">GBOQ0MN5Z8</strain>
    </source>
</reference>
<feature type="region of interest" description="Disordered" evidence="2">
    <location>
        <begin position="409"/>
        <end position="437"/>
    </location>
</feature>
<dbReference type="Proteomes" id="UP000698800">
    <property type="component" value="Unassembled WGS sequence"/>
</dbReference>
<protein>
    <recommendedName>
        <fullName evidence="7">SGS-domain-containing protein</fullName>
    </recommendedName>
</protein>
<sequence>MATQALEAFNAGNYALAITLYTTQLSQYPSTLDYYIKRSTAYQRTADYASALSDAEVAAALAHKRGRRDVLATAQLRRGIALYMLGRYGDAKICFEAVKRLNDKERGLDIWMGKCEKGLRELPADDEKGLGNVKEIPDVEVPKPGTSHDKGKENVKPDDAGKKGQSSAPTQASSAAEAQTPANKIRHDWYQTRTDVVFTLLAKGVPKDEASIDIEEQSFSISFPLASGATYDFSIDPLYGPINPSTSISNIYSAKIEITLKKSTPGQNWKALEGTALVKGKGKAIDAPAGPPEYVAASATSPATTSPTTAAEHPPSYPTSSKRGPKDWDKLAADLTKKKPSSKSNPKPTNAQLPSAPEGQEEELAYDDDDDDDEEGDPVNSFFKKLYKDADPDTRRAMIKSYQESNGTALSTNWGEVGKGKVEISPPEGMVAKKWGE</sequence>
<feature type="compositionally biased region" description="Basic and acidic residues" evidence="2">
    <location>
        <begin position="124"/>
        <end position="162"/>
    </location>
</feature>
<dbReference type="Pfam" id="PF04969">
    <property type="entry name" value="CS"/>
    <property type="match status" value="1"/>
</dbReference>
<dbReference type="InterPro" id="IPR007052">
    <property type="entry name" value="CS_dom"/>
</dbReference>
<evidence type="ECO:0008006" key="7">
    <source>
        <dbReference type="Google" id="ProtNLM"/>
    </source>
</evidence>
<proteinExistence type="inferred from homology"/>
<accession>A0A9P8L4V6</accession>
<dbReference type="Gene3D" id="2.60.40.790">
    <property type="match status" value="1"/>
</dbReference>
<organism evidence="5 6">
    <name type="scientific">Glutinoglossum americanum</name>
    <dbReference type="NCBI Taxonomy" id="1670608"/>
    <lineage>
        <taxon>Eukaryota</taxon>
        <taxon>Fungi</taxon>
        <taxon>Dikarya</taxon>
        <taxon>Ascomycota</taxon>
        <taxon>Pezizomycotina</taxon>
        <taxon>Geoglossomycetes</taxon>
        <taxon>Geoglossales</taxon>
        <taxon>Geoglossaceae</taxon>
        <taxon>Glutinoglossum</taxon>
    </lineage>
</organism>
<evidence type="ECO:0000259" key="3">
    <source>
        <dbReference type="PROSITE" id="PS51048"/>
    </source>
</evidence>
<dbReference type="InterPro" id="IPR008978">
    <property type="entry name" value="HSP20-like_chaperone"/>
</dbReference>
<comment type="similarity">
    <text evidence="1">Belongs to the SGT1 family.</text>
</comment>
<dbReference type="SUPFAM" id="SSF48452">
    <property type="entry name" value="TPR-like"/>
    <property type="match status" value="1"/>
</dbReference>
<name>A0A9P8L4V6_9PEZI</name>
<evidence type="ECO:0000256" key="1">
    <source>
        <dbReference type="ARBA" id="ARBA00008509"/>
    </source>
</evidence>
<evidence type="ECO:0000313" key="6">
    <source>
        <dbReference type="Proteomes" id="UP000698800"/>
    </source>
</evidence>
<dbReference type="Pfam" id="PF05002">
    <property type="entry name" value="SGS"/>
    <property type="match status" value="1"/>
</dbReference>
<feature type="domain" description="SGS" evidence="3">
    <location>
        <begin position="316"/>
        <end position="437"/>
    </location>
</feature>
<dbReference type="InterPro" id="IPR007699">
    <property type="entry name" value="SGS_dom"/>
</dbReference>
<feature type="compositionally biased region" description="Acidic residues" evidence="2">
    <location>
        <begin position="359"/>
        <end position="377"/>
    </location>
</feature>
<feature type="compositionally biased region" description="Low complexity" evidence="2">
    <location>
        <begin position="165"/>
        <end position="182"/>
    </location>
</feature>
<evidence type="ECO:0000259" key="4">
    <source>
        <dbReference type="PROSITE" id="PS51203"/>
    </source>
</evidence>
<feature type="region of interest" description="Disordered" evidence="2">
    <location>
        <begin position="289"/>
        <end position="380"/>
    </location>
</feature>
<dbReference type="PROSITE" id="PS51203">
    <property type="entry name" value="CS"/>
    <property type="match status" value="1"/>
</dbReference>
<dbReference type="EMBL" id="JAGHQL010000057">
    <property type="protein sequence ID" value="KAH0542280.1"/>
    <property type="molecule type" value="Genomic_DNA"/>
</dbReference>
<evidence type="ECO:0000256" key="2">
    <source>
        <dbReference type="SAM" id="MobiDB-lite"/>
    </source>
</evidence>
<dbReference type="Gene3D" id="1.25.40.10">
    <property type="entry name" value="Tetratricopeptide repeat domain"/>
    <property type="match status" value="1"/>
</dbReference>
<feature type="compositionally biased region" description="Basic and acidic residues" evidence="2">
    <location>
        <begin position="324"/>
        <end position="337"/>
    </location>
</feature>
<dbReference type="AlphaFoldDB" id="A0A9P8L4V6"/>
<dbReference type="OrthoDB" id="1898560at2759"/>
<dbReference type="PROSITE" id="PS51048">
    <property type="entry name" value="SGS"/>
    <property type="match status" value="1"/>
</dbReference>
<dbReference type="CDD" id="cd06466">
    <property type="entry name" value="p23_CS_SGT1_like"/>
    <property type="match status" value="1"/>
</dbReference>
<evidence type="ECO:0000313" key="5">
    <source>
        <dbReference type="EMBL" id="KAH0542280.1"/>
    </source>
</evidence>
<dbReference type="GO" id="GO:0051087">
    <property type="term" value="F:protein-folding chaperone binding"/>
    <property type="evidence" value="ECO:0007669"/>
    <property type="project" value="InterPro"/>
</dbReference>
<dbReference type="InterPro" id="IPR044563">
    <property type="entry name" value="Sgt1-like"/>
</dbReference>
<comment type="caution">
    <text evidence="5">The sequence shown here is derived from an EMBL/GenBank/DDBJ whole genome shotgun (WGS) entry which is preliminary data.</text>
</comment>
<dbReference type="PANTHER" id="PTHR45862">
    <property type="entry name" value="PROTEIN SGT1 HOMOLOG"/>
    <property type="match status" value="1"/>
</dbReference>
<feature type="region of interest" description="Disordered" evidence="2">
    <location>
        <begin position="124"/>
        <end position="186"/>
    </location>
</feature>
<dbReference type="InterPro" id="IPR011990">
    <property type="entry name" value="TPR-like_helical_dom_sf"/>
</dbReference>
<feature type="domain" description="CS" evidence="4">
    <location>
        <begin position="182"/>
        <end position="273"/>
    </location>
</feature>
<dbReference type="SUPFAM" id="SSF49764">
    <property type="entry name" value="HSP20-like chaperones"/>
    <property type="match status" value="1"/>
</dbReference>
<keyword evidence="6" id="KW-1185">Reference proteome</keyword>
<gene>
    <name evidence="5" type="ORF">FGG08_003307</name>
</gene>
<feature type="compositionally biased region" description="Low complexity" evidence="2">
    <location>
        <begin position="296"/>
        <end position="314"/>
    </location>
</feature>